<proteinExistence type="predicted"/>
<reference evidence="2 3" key="1">
    <citation type="journal article" date="2019" name="Genome Biol. Evol.">
        <title>Insights into the evolution of the New World diploid cottons (Gossypium, subgenus Houzingenia) based on genome sequencing.</title>
        <authorList>
            <person name="Grover C.E."/>
            <person name="Arick M.A. 2nd"/>
            <person name="Thrash A."/>
            <person name="Conover J.L."/>
            <person name="Sanders W.S."/>
            <person name="Peterson D.G."/>
            <person name="Frelichowski J.E."/>
            <person name="Scheffler J.A."/>
            <person name="Scheffler B.E."/>
            <person name="Wendel J.F."/>
        </authorList>
    </citation>
    <scope>NUCLEOTIDE SEQUENCE [LARGE SCALE GENOMIC DNA]</scope>
    <source>
        <strain evidence="2">5</strain>
        <tissue evidence="2">Leaf</tissue>
    </source>
</reference>
<sequence>MAGCVLFSPVQDNEVLELSLMACLPLIVQSERRKRIGLTLTVWLQMCTVASWFLVMLGAVSSPQTYRPRIRSYILDFCAQRDYVKRLVHASDETCIEQVRINRSVFFEELRAENVANEMNLEEGSNDNGCEIDAFLDEMDDDLATQSQLSNPNKVDSTFSKKKRKSSEASESDSSTSLINAVTLLGDNIRIVGIELSRSIASEMLIQKKSEMIIQEKVQTLSVSLGEIKGLTDDERIDALIKIPDHLMQILVFPSLPPSMRLAWVKKFISTH</sequence>
<dbReference type="PANTHER" id="PTHR48464:SF1">
    <property type="entry name" value="MYB_SANT-LIKE DOMAIN-CONTAINING PROTEIN"/>
    <property type="match status" value="1"/>
</dbReference>
<organism evidence="2 3">
    <name type="scientific">Gossypium gossypioides</name>
    <name type="common">Mexican cotton</name>
    <name type="synonym">Selera gossypioides</name>
    <dbReference type="NCBI Taxonomy" id="34282"/>
    <lineage>
        <taxon>Eukaryota</taxon>
        <taxon>Viridiplantae</taxon>
        <taxon>Streptophyta</taxon>
        <taxon>Embryophyta</taxon>
        <taxon>Tracheophyta</taxon>
        <taxon>Spermatophyta</taxon>
        <taxon>Magnoliopsida</taxon>
        <taxon>eudicotyledons</taxon>
        <taxon>Gunneridae</taxon>
        <taxon>Pentapetalae</taxon>
        <taxon>rosids</taxon>
        <taxon>malvids</taxon>
        <taxon>Malvales</taxon>
        <taxon>Malvaceae</taxon>
        <taxon>Malvoideae</taxon>
        <taxon>Gossypium</taxon>
    </lineage>
</organism>
<evidence type="ECO:0000313" key="2">
    <source>
        <dbReference type="EMBL" id="MBA0744005.1"/>
    </source>
</evidence>
<dbReference type="OrthoDB" id="1000103at2759"/>
<comment type="caution">
    <text evidence="2">The sequence shown here is derived from an EMBL/GenBank/DDBJ whole genome shotgun (WGS) entry which is preliminary data.</text>
</comment>
<protein>
    <submittedName>
        <fullName evidence="2">Uncharacterized protein</fullName>
    </submittedName>
</protein>
<dbReference type="AlphaFoldDB" id="A0A7J9C700"/>
<feature type="compositionally biased region" description="Polar residues" evidence="1">
    <location>
        <begin position="146"/>
        <end position="158"/>
    </location>
</feature>
<gene>
    <name evidence="2" type="ORF">Gogos_006648</name>
</gene>
<accession>A0A7J9C700</accession>
<evidence type="ECO:0000313" key="3">
    <source>
        <dbReference type="Proteomes" id="UP000593579"/>
    </source>
</evidence>
<name>A0A7J9C700_GOSGO</name>
<dbReference type="Proteomes" id="UP000593579">
    <property type="component" value="Unassembled WGS sequence"/>
</dbReference>
<feature type="region of interest" description="Disordered" evidence="1">
    <location>
        <begin position="146"/>
        <end position="172"/>
    </location>
</feature>
<keyword evidence="3" id="KW-1185">Reference proteome</keyword>
<dbReference type="PANTHER" id="PTHR48464">
    <property type="match status" value="1"/>
</dbReference>
<dbReference type="EMBL" id="JABEZY010000008">
    <property type="protein sequence ID" value="MBA0744005.1"/>
    <property type="molecule type" value="Genomic_DNA"/>
</dbReference>
<evidence type="ECO:0000256" key="1">
    <source>
        <dbReference type="SAM" id="MobiDB-lite"/>
    </source>
</evidence>